<evidence type="ECO:0000256" key="2">
    <source>
        <dbReference type="ARBA" id="ARBA00022723"/>
    </source>
</evidence>
<dbReference type="EMBL" id="MU006107">
    <property type="protein sequence ID" value="KAF2835694.1"/>
    <property type="molecule type" value="Genomic_DNA"/>
</dbReference>
<dbReference type="InterPro" id="IPR051711">
    <property type="entry name" value="Stress_Response_Reg"/>
</dbReference>
<keyword evidence="6" id="KW-0539">Nucleus</keyword>
<dbReference type="CDD" id="cd00067">
    <property type="entry name" value="GAL4"/>
    <property type="match status" value="1"/>
</dbReference>
<dbReference type="SMART" id="SM00066">
    <property type="entry name" value="GAL4"/>
    <property type="match status" value="1"/>
</dbReference>
<evidence type="ECO:0000256" key="6">
    <source>
        <dbReference type="ARBA" id="ARBA00023242"/>
    </source>
</evidence>
<evidence type="ECO:0000256" key="3">
    <source>
        <dbReference type="ARBA" id="ARBA00023015"/>
    </source>
</evidence>
<evidence type="ECO:0000313" key="9">
    <source>
        <dbReference type="EMBL" id="KAF2835694.1"/>
    </source>
</evidence>
<keyword evidence="10" id="KW-1185">Reference proteome</keyword>
<evidence type="ECO:0000259" key="8">
    <source>
        <dbReference type="PROSITE" id="PS50048"/>
    </source>
</evidence>
<dbReference type="Proteomes" id="UP000799429">
    <property type="component" value="Unassembled WGS sequence"/>
</dbReference>
<dbReference type="InterPro" id="IPR036864">
    <property type="entry name" value="Zn2-C6_fun-type_DNA-bd_sf"/>
</dbReference>
<feature type="domain" description="Zn(2)-C6 fungal-type" evidence="8">
    <location>
        <begin position="115"/>
        <end position="145"/>
    </location>
</feature>
<reference evidence="9" key="1">
    <citation type="journal article" date="2020" name="Stud. Mycol.">
        <title>101 Dothideomycetes genomes: a test case for predicting lifestyles and emergence of pathogens.</title>
        <authorList>
            <person name="Haridas S."/>
            <person name="Albert R."/>
            <person name="Binder M."/>
            <person name="Bloem J."/>
            <person name="Labutti K."/>
            <person name="Salamov A."/>
            <person name="Andreopoulos B."/>
            <person name="Baker S."/>
            <person name="Barry K."/>
            <person name="Bills G."/>
            <person name="Bluhm B."/>
            <person name="Cannon C."/>
            <person name="Castanera R."/>
            <person name="Culley D."/>
            <person name="Daum C."/>
            <person name="Ezra D."/>
            <person name="Gonzalez J."/>
            <person name="Henrissat B."/>
            <person name="Kuo A."/>
            <person name="Liang C."/>
            <person name="Lipzen A."/>
            <person name="Lutzoni F."/>
            <person name="Magnuson J."/>
            <person name="Mondo S."/>
            <person name="Nolan M."/>
            <person name="Ohm R."/>
            <person name="Pangilinan J."/>
            <person name="Park H.-J."/>
            <person name="Ramirez L."/>
            <person name="Alfaro M."/>
            <person name="Sun H."/>
            <person name="Tritt A."/>
            <person name="Yoshinaga Y."/>
            <person name="Zwiers L.-H."/>
            <person name="Turgeon B."/>
            <person name="Goodwin S."/>
            <person name="Spatafora J."/>
            <person name="Crous P."/>
            <person name="Grigoriev I."/>
        </authorList>
    </citation>
    <scope>NUCLEOTIDE SEQUENCE</scope>
    <source>
        <strain evidence="9">CBS 101060</strain>
    </source>
</reference>
<keyword evidence="3" id="KW-0805">Transcription regulation</keyword>
<dbReference type="AlphaFoldDB" id="A0A9P4VPP0"/>
<dbReference type="GO" id="GO:0008270">
    <property type="term" value="F:zinc ion binding"/>
    <property type="evidence" value="ECO:0007669"/>
    <property type="project" value="InterPro"/>
</dbReference>
<dbReference type="GO" id="GO:0045944">
    <property type="term" value="P:positive regulation of transcription by RNA polymerase II"/>
    <property type="evidence" value="ECO:0007669"/>
    <property type="project" value="TreeGrafter"/>
</dbReference>
<dbReference type="GO" id="GO:0043565">
    <property type="term" value="F:sequence-specific DNA binding"/>
    <property type="evidence" value="ECO:0007669"/>
    <property type="project" value="TreeGrafter"/>
</dbReference>
<gene>
    <name evidence="9" type="ORF">M501DRAFT_997850</name>
</gene>
<dbReference type="Gene3D" id="4.10.240.10">
    <property type="entry name" value="Zn(2)-C6 fungal-type DNA-binding domain"/>
    <property type="match status" value="1"/>
</dbReference>
<dbReference type="InterPro" id="IPR007219">
    <property type="entry name" value="XnlR_reg_dom"/>
</dbReference>
<name>A0A9P4VPP0_9PEZI</name>
<evidence type="ECO:0000256" key="5">
    <source>
        <dbReference type="ARBA" id="ARBA00023163"/>
    </source>
</evidence>
<dbReference type="PROSITE" id="PS00463">
    <property type="entry name" value="ZN2_CY6_FUNGAL_1"/>
    <property type="match status" value="1"/>
</dbReference>
<organism evidence="9 10">
    <name type="scientific">Patellaria atrata CBS 101060</name>
    <dbReference type="NCBI Taxonomy" id="1346257"/>
    <lineage>
        <taxon>Eukaryota</taxon>
        <taxon>Fungi</taxon>
        <taxon>Dikarya</taxon>
        <taxon>Ascomycota</taxon>
        <taxon>Pezizomycotina</taxon>
        <taxon>Dothideomycetes</taxon>
        <taxon>Dothideomycetes incertae sedis</taxon>
        <taxon>Patellariales</taxon>
        <taxon>Patellariaceae</taxon>
        <taxon>Patellaria</taxon>
    </lineage>
</organism>
<feature type="region of interest" description="Disordered" evidence="7">
    <location>
        <begin position="1"/>
        <end position="111"/>
    </location>
</feature>
<keyword evidence="5" id="KW-0804">Transcription</keyword>
<evidence type="ECO:0000256" key="4">
    <source>
        <dbReference type="ARBA" id="ARBA00023125"/>
    </source>
</evidence>
<feature type="compositionally biased region" description="Polar residues" evidence="7">
    <location>
        <begin position="49"/>
        <end position="67"/>
    </location>
</feature>
<proteinExistence type="predicted"/>
<dbReference type="Pfam" id="PF04082">
    <property type="entry name" value="Fungal_trans"/>
    <property type="match status" value="1"/>
</dbReference>
<evidence type="ECO:0000313" key="10">
    <source>
        <dbReference type="Proteomes" id="UP000799429"/>
    </source>
</evidence>
<comment type="caution">
    <text evidence="9">The sequence shown here is derived from an EMBL/GenBank/DDBJ whole genome shotgun (WGS) entry which is preliminary data.</text>
</comment>
<dbReference type="CDD" id="cd12148">
    <property type="entry name" value="fungal_TF_MHR"/>
    <property type="match status" value="1"/>
</dbReference>
<dbReference type="GO" id="GO:0000981">
    <property type="term" value="F:DNA-binding transcription factor activity, RNA polymerase II-specific"/>
    <property type="evidence" value="ECO:0007669"/>
    <property type="project" value="InterPro"/>
</dbReference>
<evidence type="ECO:0000256" key="7">
    <source>
        <dbReference type="SAM" id="MobiDB-lite"/>
    </source>
</evidence>
<protein>
    <recommendedName>
        <fullName evidence="8">Zn(2)-C6 fungal-type domain-containing protein</fullName>
    </recommendedName>
</protein>
<feature type="compositionally biased region" description="Polar residues" evidence="7">
    <location>
        <begin position="1"/>
        <end position="12"/>
    </location>
</feature>
<dbReference type="InterPro" id="IPR001138">
    <property type="entry name" value="Zn2Cys6_DnaBD"/>
</dbReference>
<keyword evidence="2" id="KW-0479">Metal-binding</keyword>
<dbReference type="Pfam" id="PF00172">
    <property type="entry name" value="Zn_clus"/>
    <property type="match status" value="1"/>
</dbReference>
<dbReference type="PANTHER" id="PTHR47540">
    <property type="entry name" value="THIAMINE REPRESSIBLE GENES REGULATORY PROTEIN THI5"/>
    <property type="match status" value="1"/>
</dbReference>
<dbReference type="GO" id="GO:0005634">
    <property type="term" value="C:nucleus"/>
    <property type="evidence" value="ECO:0007669"/>
    <property type="project" value="UniProtKB-SubCell"/>
</dbReference>
<evidence type="ECO:0000256" key="1">
    <source>
        <dbReference type="ARBA" id="ARBA00004123"/>
    </source>
</evidence>
<dbReference type="PANTHER" id="PTHR47540:SF5">
    <property type="entry name" value="ZN(II)2CYS6 TRANSCRIPTION FACTOR"/>
    <property type="match status" value="1"/>
</dbReference>
<keyword evidence="4" id="KW-0238">DNA-binding</keyword>
<sequence>MNSRSLTSSQHTFWIDDQMSQYPPPPPPDQPHYNPNIYQAPPPPPLLDTGQQEQLQNYTPHLPSQQPIYPKQDPALVDPTQNNHANHGEPRVAPPMVQDGAPPVQPHKGNRLRKACDSCSIRKVKCDESGPPCRACASLDIPCTFDRPSRRRGPPNRHAEAIKKRKLDGDGVSAGQSSPASPSDAARALTSLSTSLYAHQQEPPLTAESICSRELMEYLINDFFTYIHPLCPFPHEQTFRSNFNMRLDYDNKPFLALLASMIAVLVVSFPRKPRQHLKALQQDHHFPNHMALVNRCKTICSLARGASYLDRPDLTVYDAATSYFLGLSGAYSFQYRSCRLYFGEALTILRSLGLHIDRNRTFTQIGQYGSQASNPEGFGEPSQDVITREISRRLFWTIFVGMKTMQQLGATIGEIVIPPHTPTEPYPPLPIEVDDEYIHPGHVDEQPEGVISQLVGFNANVRVYLSYSPLSTVEVAYGVSQIFAWEQQRKILYNALENSKHALDGIPRELEMLNADPTNQHGHSGPSYYPNMTEHMGPNTGLIDTFELENNPLEKRRVQYEVQKANIHVSQLCTRWYLVQKFFNLSEANRAAEARGEQRPPSPLPVAAGVEKLVGQQFNEISDMTEQDMAKELDGIVKDLLQVLGSINQVHIEPNGDSLVSLMPVDVYRGLDSRYFQHQPSKIRSVASALLEVPKSRKNIFTIQAESALMKFLDILVKLERTTPVNGNEHGGQPEDEEADFRHWADLREYQMKFAQQGGIYGFS</sequence>
<feature type="region of interest" description="Disordered" evidence="7">
    <location>
        <begin position="144"/>
        <end position="186"/>
    </location>
</feature>
<dbReference type="OrthoDB" id="5284003at2759"/>
<feature type="compositionally biased region" description="Low complexity" evidence="7">
    <location>
        <begin position="173"/>
        <end position="186"/>
    </location>
</feature>
<accession>A0A9P4VPP0</accession>
<comment type="subcellular location">
    <subcellularLocation>
        <location evidence="1">Nucleus</location>
    </subcellularLocation>
</comment>
<dbReference type="SUPFAM" id="SSF57701">
    <property type="entry name" value="Zn2/Cys6 DNA-binding domain"/>
    <property type="match status" value="1"/>
</dbReference>
<dbReference type="PROSITE" id="PS50048">
    <property type="entry name" value="ZN2_CY6_FUNGAL_2"/>
    <property type="match status" value="1"/>
</dbReference>
<dbReference type="GO" id="GO:0006351">
    <property type="term" value="P:DNA-templated transcription"/>
    <property type="evidence" value="ECO:0007669"/>
    <property type="project" value="InterPro"/>
</dbReference>